<evidence type="ECO:0000256" key="1">
    <source>
        <dbReference type="SAM" id="MobiDB-lite"/>
    </source>
</evidence>
<sequence>MSIDRLTAERTRARNAASGQLPFDRRSGGLALIRIKSGSGRL</sequence>
<feature type="compositionally biased region" description="Basic and acidic residues" evidence="1">
    <location>
        <begin position="1"/>
        <end position="12"/>
    </location>
</feature>
<reference evidence="2 3" key="1">
    <citation type="submission" date="2014-11" db="EMBL/GenBank/DDBJ databases">
        <title>Symbiosis island explosion on the genome of extra-slow-growing strains of soybean bradyrhizobia with massive insertion sequences.</title>
        <authorList>
            <person name="Iida T."/>
            <person name="Minamisawa K."/>
        </authorList>
    </citation>
    <scope>NUCLEOTIDE SEQUENCE [LARGE SCALE GENOMIC DNA]</scope>
    <source>
        <strain evidence="2 3">NK6</strain>
    </source>
</reference>
<dbReference type="Proteomes" id="UP000063308">
    <property type="component" value="Chromosome"/>
</dbReference>
<organism evidence="2 3">
    <name type="scientific">Bradyrhizobium diazoefficiens</name>
    <dbReference type="NCBI Taxonomy" id="1355477"/>
    <lineage>
        <taxon>Bacteria</taxon>
        <taxon>Pseudomonadati</taxon>
        <taxon>Pseudomonadota</taxon>
        <taxon>Alphaproteobacteria</taxon>
        <taxon>Hyphomicrobiales</taxon>
        <taxon>Nitrobacteraceae</taxon>
        <taxon>Bradyrhizobium</taxon>
    </lineage>
</organism>
<evidence type="ECO:0000313" key="2">
    <source>
        <dbReference type="EMBL" id="BAR56340.1"/>
    </source>
</evidence>
<dbReference type="EMBL" id="AP014685">
    <property type="protein sequence ID" value="BAR56340.1"/>
    <property type="molecule type" value="Genomic_DNA"/>
</dbReference>
<gene>
    <name evidence="2" type="ORF">NK6_3162</name>
</gene>
<feature type="region of interest" description="Disordered" evidence="1">
    <location>
        <begin position="1"/>
        <end position="20"/>
    </location>
</feature>
<accession>A0A0E3VTV9</accession>
<name>A0A0E3VTV9_9BRAD</name>
<protein>
    <submittedName>
        <fullName evidence="2">Uncharacterized protein</fullName>
    </submittedName>
</protein>
<dbReference type="AlphaFoldDB" id="A0A0E3VTV9"/>
<evidence type="ECO:0000313" key="3">
    <source>
        <dbReference type="Proteomes" id="UP000063308"/>
    </source>
</evidence>
<proteinExistence type="predicted"/>